<dbReference type="NCBIfam" id="TIGR01216">
    <property type="entry name" value="ATP_synt_epsi"/>
    <property type="match status" value="1"/>
</dbReference>
<dbReference type="NCBIfam" id="NF009977">
    <property type="entry name" value="PRK13442.1"/>
    <property type="match status" value="1"/>
</dbReference>
<keyword evidence="17" id="KW-1185">Reference proteome</keyword>
<comment type="similarity">
    <text evidence="3 11 12">Belongs to the ATPase epsilon chain family.</text>
</comment>
<dbReference type="InterPro" id="IPR036771">
    <property type="entry name" value="ATPsynth_dsu/esu_N"/>
</dbReference>
<dbReference type="HAMAP" id="MF_00530">
    <property type="entry name" value="ATP_synth_epsil_bac"/>
    <property type="match status" value="1"/>
</dbReference>
<keyword evidence="6 11" id="KW-0375">Hydrogen ion transport</keyword>
<comment type="function">
    <text evidence="1 11">Produces ATP from ADP in the presence of a proton gradient across the membrane.</text>
</comment>
<organism evidence="16 17">
    <name type="scientific">Tengunoibacter tsumagoiensis</name>
    <dbReference type="NCBI Taxonomy" id="2014871"/>
    <lineage>
        <taxon>Bacteria</taxon>
        <taxon>Bacillati</taxon>
        <taxon>Chloroflexota</taxon>
        <taxon>Ktedonobacteria</taxon>
        <taxon>Ktedonobacterales</taxon>
        <taxon>Dictyobacteraceae</taxon>
        <taxon>Tengunoibacter</taxon>
    </lineage>
</organism>
<dbReference type="GO" id="GO:0045259">
    <property type="term" value="C:proton-transporting ATP synthase complex"/>
    <property type="evidence" value="ECO:0007669"/>
    <property type="project" value="UniProtKB-KW"/>
</dbReference>
<keyword evidence="7 11" id="KW-0406">Ion transport</keyword>
<keyword evidence="13" id="KW-0175">Coiled coil</keyword>
<evidence type="ECO:0000256" key="1">
    <source>
        <dbReference type="ARBA" id="ARBA00003543"/>
    </source>
</evidence>
<dbReference type="Pfam" id="PF02823">
    <property type="entry name" value="ATP-synt_DE_N"/>
    <property type="match status" value="1"/>
</dbReference>
<dbReference type="InterPro" id="IPR020547">
    <property type="entry name" value="ATP_synth_F1_esu_C"/>
</dbReference>
<dbReference type="Gene3D" id="1.20.5.440">
    <property type="entry name" value="ATP synthase delta/epsilon subunit, C-terminal domain"/>
    <property type="match status" value="1"/>
</dbReference>
<keyword evidence="4 11" id="KW-0813">Transport</keyword>
<feature type="domain" description="ATP synthase F1 complex delta/epsilon subunit N-terminal" evidence="15">
    <location>
        <begin position="7"/>
        <end position="85"/>
    </location>
</feature>
<sequence>MATGDTLHVEVVTADRELYNGEANIVDVPGADGQLGILPHHAALLALLKPGPLVIKLNGAEEAIFVSGGFLEVSNNSVTVLADTAERAEDINEARAEAARRRAQERLADVRSNTERAQLQAALERAVNRIRVAEMVRESGGRTRVKMPRSEDYTNN</sequence>
<dbReference type="NCBIfam" id="NF009980">
    <property type="entry name" value="PRK13446.1"/>
    <property type="match status" value="1"/>
</dbReference>
<reference evidence="17" key="1">
    <citation type="submission" date="2018-12" db="EMBL/GenBank/DDBJ databases">
        <title>Tengunoibacter tsumagoiensis gen. nov., sp. nov., Dictyobacter kobayashii sp. nov., D. alpinus sp. nov., and D. joshuensis sp. nov. and description of Dictyobacteraceae fam. nov. within the order Ktedonobacterales isolated from Tengu-no-mugimeshi.</title>
        <authorList>
            <person name="Wang C.M."/>
            <person name="Zheng Y."/>
            <person name="Sakai Y."/>
            <person name="Toyoda A."/>
            <person name="Minakuchi Y."/>
            <person name="Abe K."/>
            <person name="Yokota A."/>
            <person name="Yabe S."/>
        </authorList>
    </citation>
    <scope>NUCLEOTIDE SEQUENCE [LARGE SCALE GENOMIC DNA]</scope>
    <source>
        <strain evidence="17">Uno3</strain>
    </source>
</reference>
<accession>A0A402A5L5</accession>
<evidence type="ECO:0000256" key="11">
    <source>
        <dbReference type="HAMAP-Rule" id="MF_00530"/>
    </source>
</evidence>
<dbReference type="NCBIfam" id="NF001847">
    <property type="entry name" value="PRK00571.1-4"/>
    <property type="match status" value="1"/>
</dbReference>
<dbReference type="Proteomes" id="UP000287352">
    <property type="component" value="Unassembled WGS sequence"/>
</dbReference>
<evidence type="ECO:0000256" key="3">
    <source>
        <dbReference type="ARBA" id="ARBA00005712"/>
    </source>
</evidence>
<evidence type="ECO:0000256" key="7">
    <source>
        <dbReference type="ARBA" id="ARBA00023065"/>
    </source>
</evidence>
<dbReference type="Pfam" id="PF00401">
    <property type="entry name" value="ATP-synt_DE"/>
    <property type="match status" value="1"/>
</dbReference>
<evidence type="ECO:0000259" key="15">
    <source>
        <dbReference type="Pfam" id="PF02823"/>
    </source>
</evidence>
<dbReference type="EMBL" id="BIFR01000001">
    <property type="protein sequence ID" value="GCE14315.1"/>
    <property type="molecule type" value="Genomic_DNA"/>
</dbReference>
<evidence type="ECO:0000256" key="6">
    <source>
        <dbReference type="ARBA" id="ARBA00022781"/>
    </source>
</evidence>
<evidence type="ECO:0000256" key="8">
    <source>
        <dbReference type="ARBA" id="ARBA00023136"/>
    </source>
</evidence>
<evidence type="ECO:0000259" key="14">
    <source>
        <dbReference type="Pfam" id="PF00401"/>
    </source>
</evidence>
<dbReference type="Gene3D" id="2.60.15.10">
    <property type="entry name" value="F0F1 ATP synthase delta/epsilon subunit, N-terminal"/>
    <property type="match status" value="1"/>
</dbReference>
<dbReference type="OrthoDB" id="9804110at2"/>
<evidence type="ECO:0000313" key="17">
    <source>
        <dbReference type="Proteomes" id="UP000287352"/>
    </source>
</evidence>
<evidence type="ECO:0000256" key="2">
    <source>
        <dbReference type="ARBA" id="ARBA00004202"/>
    </source>
</evidence>
<dbReference type="CDD" id="cd12152">
    <property type="entry name" value="F1-ATPase_delta"/>
    <property type="match status" value="1"/>
</dbReference>
<evidence type="ECO:0000256" key="12">
    <source>
        <dbReference type="RuleBase" id="RU003656"/>
    </source>
</evidence>
<evidence type="ECO:0000256" key="5">
    <source>
        <dbReference type="ARBA" id="ARBA00022475"/>
    </source>
</evidence>
<evidence type="ECO:0000313" key="16">
    <source>
        <dbReference type="EMBL" id="GCE14315.1"/>
    </source>
</evidence>
<keyword evidence="5 11" id="KW-1003">Cell membrane</keyword>
<dbReference type="InterPro" id="IPR020546">
    <property type="entry name" value="ATP_synth_F1_dsu/esu_N"/>
</dbReference>
<keyword evidence="9 11" id="KW-0139">CF(1)</keyword>
<dbReference type="InterPro" id="IPR001469">
    <property type="entry name" value="ATP_synth_F1_dsu/esu"/>
</dbReference>
<dbReference type="GO" id="GO:0005886">
    <property type="term" value="C:plasma membrane"/>
    <property type="evidence" value="ECO:0007669"/>
    <property type="project" value="UniProtKB-SubCell"/>
</dbReference>
<dbReference type="AlphaFoldDB" id="A0A402A5L5"/>
<dbReference type="InterPro" id="IPR036794">
    <property type="entry name" value="ATP_F1_dsu/esu_C_sf"/>
</dbReference>
<dbReference type="GO" id="GO:0005524">
    <property type="term" value="F:ATP binding"/>
    <property type="evidence" value="ECO:0007669"/>
    <property type="project" value="UniProtKB-UniRule"/>
</dbReference>
<protein>
    <recommendedName>
        <fullName evidence="11">ATP synthase epsilon chain</fullName>
    </recommendedName>
    <alternativeName>
        <fullName evidence="11">ATP synthase F1 sector epsilon subunit</fullName>
    </alternativeName>
    <alternativeName>
        <fullName evidence="11">F-ATPase epsilon subunit</fullName>
    </alternativeName>
</protein>
<feature type="domain" description="ATP synthase epsilon subunit C-terminal" evidence="14">
    <location>
        <begin position="89"/>
        <end position="134"/>
    </location>
</feature>
<evidence type="ECO:0000256" key="4">
    <source>
        <dbReference type="ARBA" id="ARBA00022448"/>
    </source>
</evidence>
<gene>
    <name evidence="11 16" type="primary">atpC</name>
    <name evidence="16" type="ORF">KTT_41740</name>
</gene>
<keyword evidence="8 11" id="KW-0472">Membrane</keyword>
<dbReference type="PANTHER" id="PTHR13822:SF10">
    <property type="entry name" value="ATP SYNTHASE EPSILON CHAIN, CHLOROPLASTIC"/>
    <property type="match status" value="1"/>
</dbReference>
<comment type="subunit">
    <text evidence="11 12">F-type ATPases have 2 components, CF(1) - the catalytic core - and CF(0) - the membrane proton channel. CF(1) has five subunits: alpha(3), beta(3), gamma(1), delta(1), epsilon(1). CF(0) has three main subunits: a, b and c.</text>
</comment>
<dbReference type="SUPFAM" id="SSF51344">
    <property type="entry name" value="Epsilon subunit of F1F0-ATP synthase N-terminal domain"/>
    <property type="match status" value="1"/>
</dbReference>
<dbReference type="RefSeq" id="WP_126581729.1">
    <property type="nucleotide sequence ID" value="NZ_BIFR01000001.1"/>
</dbReference>
<dbReference type="FunFam" id="2.60.15.10:FF:000001">
    <property type="entry name" value="ATP synthase epsilon chain"/>
    <property type="match status" value="1"/>
</dbReference>
<comment type="subcellular location">
    <subcellularLocation>
        <location evidence="2 11">Cell membrane</location>
        <topology evidence="2 11">Peripheral membrane protein</topology>
    </subcellularLocation>
</comment>
<evidence type="ECO:0000256" key="9">
    <source>
        <dbReference type="ARBA" id="ARBA00023196"/>
    </source>
</evidence>
<feature type="coiled-coil region" evidence="13">
    <location>
        <begin position="81"/>
        <end position="136"/>
    </location>
</feature>
<evidence type="ECO:0000256" key="10">
    <source>
        <dbReference type="ARBA" id="ARBA00023310"/>
    </source>
</evidence>
<dbReference type="SUPFAM" id="SSF46604">
    <property type="entry name" value="Epsilon subunit of F1F0-ATP synthase C-terminal domain"/>
    <property type="match status" value="1"/>
</dbReference>
<comment type="caution">
    <text evidence="16">The sequence shown here is derived from an EMBL/GenBank/DDBJ whole genome shotgun (WGS) entry which is preliminary data.</text>
</comment>
<keyword evidence="10 11" id="KW-0066">ATP synthesis</keyword>
<evidence type="ECO:0000256" key="13">
    <source>
        <dbReference type="SAM" id="Coils"/>
    </source>
</evidence>
<proteinExistence type="inferred from homology"/>
<dbReference type="GO" id="GO:0046933">
    <property type="term" value="F:proton-transporting ATP synthase activity, rotational mechanism"/>
    <property type="evidence" value="ECO:0007669"/>
    <property type="project" value="UniProtKB-UniRule"/>
</dbReference>
<dbReference type="PANTHER" id="PTHR13822">
    <property type="entry name" value="ATP SYNTHASE DELTA/EPSILON CHAIN"/>
    <property type="match status" value="1"/>
</dbReference>
<name>A0A402A5L5_9CHLR</name>